<reference evidence="1 2" key="1">
    <citation type="submission" date="2020-10" db="EMBL/GenBank/DDBJ databases">
        <title>The Coptis chinensis genome and diversification of protoberbering-type alkaloids.</title>
        <authorList>
            <person name="Wang B."/>
            <person name="Shu S."/>
            <person name="Song C."/>
            <person name="Liu Y."/>
        </authorList>
    </citation>
    <scope>NUCLEOTIDE SEQUENCE [LARGE SCALE GENOMIC DNA]</scope>
    <source>
        <strain evidence="1">HL-2020</strain>
        <tissue evidence="1">Leaf</tissue>
    </source>
</reference>
<comment type="caution">
    <text evidence="1">The sequence shown here is derived from an EMBL/GenBank/DDBJ whole genome shotgun (WGS) entry which is preliminary data.</text>
</comment>
<protein>
    <submittedName>
        <fullName evidence="1">Uncharacterized protein</fullName>
    </submittedName>
</protein>
<accession>A0A835HYJ0</accession>
<dbReference type="PANTHER" id="PTHR36484:SF2">
    <property type="entry name" value="OS01G0558700 PROTEIN"/>
    <property type="match status" value="1"/>
</dbReference>
<dbReference type="EMBL" id="JADFTS010000005">
    <property type="protein sequence ID" value="KAF9606752.1"/>
    <property type="molecule type" value="Genomic_DNA"/>
</dbReference>
<dbReference type="Proteomes" id="UP000631114">
    <property type="component" value="Unassembled WGS sequence"/>
</dbReference>
<keyword evidence="2" id="KW-1185">Reference proteome</keyword>
<name>A0A835HYJ0_9MAGN</name>
<dbReference type="AlphaFoldDB" id="A0A835HYJ0"/>
<dbReference type="OrthoDB" id="640098at2759"/>
<proteinExistence type="predicted"/>
<organism evidence="1 2">
    <name type="scientific">Coptis chinensis</name>
    <dbReference type="NCBI Taxonomy" id="261450"/>
    <lineage>
        <taxon>Eukaryota</taxon>
        <taxon>Viridiplantae</taxon>
        <taxon>Streptophyta</taxon>
        <taxon>Embryophyta</taxon>
        <taxon>Tracheophyta</taxon>
        <taxon>Spermatophyta</taxon>
        <taxon>Magnoliopsida</taxon>
        <taxon>Ranunculales</taxon>
        <taxon>Ranunculaceae</taxon>
        <taxon>Coptidoideae</taxon>
        <taxon>Coptis</taxon>
    </lineage>
</organism>
<evidence type="ECO:0000313" key="2">
    <source>
        <dbReference type="Proteomes" id="UP000631114"/>
    </source>
</evidence>
<gene>
    <name evidence="1" type="ORF">IFM89_028128</name>
</gene>
<sequence length="78" mass="8576">MSVEEAVVRNAGNTRKEKVHAKSCYVDECFSSVETIKIGNGPLENLDSEKLKMEIKKWAKAVVSYARQVSGHFDGSSG</sequence>
<evidence type="ECO:0000313" key="1">
    <source>
        <dbReference type="EMBL" id="KAF9606752.1"/>
    </source>
</evidence>
<dbReference type="PANTHER" id="PTHR36484">
    <property type="entry name" value="OS01G0558700 PROTEIN"/>
    <property type="match status" value="1"/>
</dbReference>